<evidence type="ECO:0000256" key="10">
    <source>
        <dbReference type="ARBA" id="ARBA00022989"/>
    </source>
</evidence>
<sequence>MSLFVLSFWYIFAVGLLGIVFNRAYIISLLLCLELLVMSLFMLLCCFGLFYGVSVSFYSISILAVNACEASAGLALMVSMSRSFGNTLLFSLNLLSS</sequence>
<evidence type="ECO:0000256" key="15">
    <source>
        <dbReference type="RuleBase" id="RU004419"/>
    </source>
</evidence>
<evidence type="ECO:0000313" key="16">
    <source>
        <dbReference type="EMBL" id="QVD42788.1"/>
    </source>
</evidence>
<dbReference type="InterPro" id="IPR039428">
    <property type="entry name" value="NUOK/Mnh_C1-like"/>
</dbReference>
<dbReference type="InterPro" id="IPR001133">
    <property type="entry name" value="NADH_UbQ_OxRdtase_chain4L/K"/>
</dbReference>
<reference evidence="16" key="1">
    <citation type="submission" date="2020-12" db="EMBL/GenBank/DDBJ databases">
        <authorList>
            <person name="Sun S.E."/>
            <person name="Sha Z."/>
            <person name="Xiao N."/>
        </authorList>
    </citation>
    <scope>NUCLEOTIDE SEQUENCE</scope>
</reference>
<comment type="subcellular location">
    <subcellularLocation>
        <location evidence="15">Mitochondrion inner membrane</location>
        <topology evidence="15">Multi-pass membrane protein</topology>
    </subcellularLocation>
    <subcellularLocation>
        <location evidence="1">Mitochondrion membrane</location>
        <topology evidence="1">Multi-pass membrane protein</topology>
    </subcellularLocation>
</comment>
<keyword evidence="5 15" id="KW-0813">Transport</keyword>
<dbReference type="PANTHER" id="PTHR11434">
    <property type="entry name" value="NADH-UBIQUINONE OXIDOREDUCTASE SUBUNIT ND4L"/>
    <property type="match status" value="1"/>
</dbReference>
<comment type="function">
    <text evidence="15">Core subunit of the mitochondrial membrane respiratory chain NADH dehydrogenase (Complex I) which catalyzes electron transfer from NADH through the respiratory chain, using ubiquinone as an electron acceptor.</text>
</comment>
<keyword evidence="8 15" id="KW-1278">Translocase</keyword>
<evidence type="ECO:0000256" key="11">
    <source>
        <dbReference type="ARBA" id="ARBA00023027"/>
    </source>
</evidence>
<keyword evidence="7 15" id="KW-0812">Transmembrane</keyword>
<dbReference type="EMBL" id="MW357261">
    <property type="protein sequence ID" value="QVD42788.1"/>
    <property type="molecule type" value="Genomic_DNA"/>
</dbReference>
<evidence type="ECO:0000256" key="3">
    <source>
        <dbReference type="ARBA" id="ARBA00012944"/>
    </source>
</evidence>
<dbReference type="Pfam" id="PF00420">
    <property type="entry name" value="Oxidored_q2"/>
    <property type="match status" value="1"/>
</dbReference>
<evidence type="ECO:0000256" key="12">
    <source>
        <dbReference type="ARBA" id="ARBA00023075"/>
    </source>
</evidence>
<organism evidence="16">
    <name type="scientific">Chiridota heheva</name>
    <dbReference type="NCBI Taxonomy" id="2743191"/>
    <lineage>
        <taxon>Eukaryota</taxon>
        <taxon>Metazoa</taxon>
        <taxon>Echinodermata</taxon>
        <taxon>Eleutherozoa</taxon>
        <taxon>Echinozoa</taxon>
        <taxon>Holothuroidea</taxon>
        <taxon>Apodacea</taxon>
        <taxon>Apodida</taxon>
        <taxon>Chiridotidae</taxon>
        <taxon>Chiridota</taxon>
    </lineage>
</organism>
<gene>
    <name evidence="16" type="primary">nad4l</name>
</gene>
<accession>A0A8E5JZG2</accession>
<proteinExistence type="inferred from homology"/>
<dbReference type="GO" id="GO:0030964">
    <property type="term" value="C:NADH dehydrogenase complex"/>
    <property type="evidence" value="ECO:0007669"/>
    <property type="project" value="TreeGrafter"/>
</dbReference>
<keyword evidence="15" id="KW-0999">Mitochondrion inner membrane</keyword>
<comment type="catalytic activity">
    <reaction evidence="15">
        <text>a ubiquinone + NADH + 5 H(+)(in) = a ubiquinol + NAD(+) + 4 H(+)(out)</text>
        <dbReference type="Rhea" id="RHEA:29091"/>
        <dbReference type="Rhea" id="RHEA-COMP:9565"/>
        <dbReference type="Rhea" id="RHEA-COMP:9566"/>
        <dbReference type="ChEBI" id="CHEBI:15378"/>
        <dbReference type="ChEBI" id="CHEBI:16389"/>
        <dbReference type="ChEBI" id="CHEBI:17976"/>
        <dbReference type="ChEBI" id="CHEBI:57540"/>
        <dbReference type="ChEBI" id="CHEBI:57945"/>
        <dbReference type="EC" id="7.1.1.2"/>
    </reaction>
</comment>
<keyword evidence="12 15" id="KW-0830">Ubiquinone</keyword>
<evidence type="ECO:0000256" key="7">
    <source>
        <dbReference type="ARBA" id="ARBA00022692"/>
    </source>
</evidence>
<feature type="transmembrane region" description="Helical" evidence="15">
    <location>
        <begin position="57"/>
        <end position="78"/>
    </location>
</feature>
<dbReference type="GO" id="GO:0005743">
    <property type="term" value="C:mitochondrial inner membrane"/>
    <property type="evidence" value="ECO:0007669"/>
    <property type="project" value="UniProtKB-SubCell"/>
</dbReference>
<dbReference type="GO" id="GO:0016651">
    <property type="term" value="F:oxidoreductase activity, acting on NAD(P)H"/>
    <property type="evidence" value="ECO:0007669"/>
    <property type="project" value="InterPro"/>
</dbReference>
<dbReference type="GO" id="GO:0042773">
    <property type="term" value="P:ATP synthesis coupled electron transport"/>
    <property type="evidence" value="ECO:0007669"/>
    <property type="project" value="UniProtKB-UniRule"/>
</dbReference>
<feature type="transmembrane region" description="Helical" evidence="15">
    <location>
        <begin position="6"/>
        <end position="22"/>
    </location>
</feature>
<evidence type="ECO:0000256" key="2">
    <source>
        <dbReference type="ARBA" id="ARBA00010519"/>
    </source>
</evidence>
<evidence type="ECO:0000256" key="5">
    <source>
        <dbReference type="ARBA" id="ARBA00022448"/>
    </source>
</evidence>
<keyword evidence="13 15" id="KW-0496">Mitochondrion</keyword>
<geneLocation type="mitochondrion" evidence="16"/>
<protein>
    <recommendedName>
        <fullName evidence="4 15">NADH-ubiquinone oxidoreductase chain 4L</fullName>
        <ecNumber evidence="3 15">7.1.1.2</ecNumber>
    </recommendedName>
</protein>
<evidence type="ECO:0000256" key="13">
    <source>
        <dbReference type="ARBA" id="ARBA00023128"/>
    </source>
</evidence>
<dbReference type="GO" id="GO:0008137">
    <property type="term" value="F:NADH dehydrogenase (ubiquinone) activity"/>
    <property type="evidence" value="ECO:0007669"/>
    <property type="project" value="UniProtKB-EC"/>
</dbReference>
<evidence type="ECO:0000256" key="14">
    <source>
        <dbReference type="ARBA" id="ARBA00023136"/>
    </source>
</evidence>
<evidence type="ECO:0000256" key="1">
    <source>
        <dbReference type="ARBA" id="ARBA00004225"/>
    </source>
</evidence>
<name>A0A8E5JZG2_9ECHN</name>
<feature type="transmembrane region" description="Helical" evidence="15">
    <location>
        <begin position="29"/>
        <end position="51"/>
    </location>
</feature>
<keyword evidence="6 15" id="KW-0679">Respiratory chain</keyword>
<dbReference type="EC" id="7.1.1.2" evidence="3 15"/>
<comment type="similarity">
    <text evidence="2 15">Belongs to the complex I subunit 4L family.</text>
</comment>
<evidence type="ECO:0000256" key="8">
    <source>
        <dbReference type="ARBA" id="ARBA00022967"/>
    </source>
</evidence>
<dbReference type="PANTHER" id="PTHR11434:SF0">
    <property type="entry name" value="NADH-UBIQUINONE OXIDOREDUCTASE CHAIN 4L"/>
    <property type="match status" value="1"/>
</dbReference>
<keyword evidence="11 15" id="KW-0520">NAD</keyword>
<evidence type="ECO:0000256" key="6">
    <source>
        <dbReference type="ARBA" id="ARBA00022660"/>
    </source>
</evidence>
<keyword evidence="14 15" id="KW-0472">Membrane</keyword>
<evidence type="ECO:0000256" key="9">
    <source>
        <dbReference type="ARBA" id="ARBA00022982"/>
    </source>
</evidence>
<dbReference type="AlphaFoldDB" id="A0A8E5JZG2"/>
<evidence type="ECO:0000256" key="4">
    <source>
        <dbReference type="ARBA" id="ARBA00016612"/>
    </source>
</evidence>
<keyword evidence="10 15" id="KW-1133">Transmembrane helix</keyword>
<keyword evidence="9 15" id="KW-0249">Electron transport</keyword>
<reference evidence="16" key="2">
    <citation type="journal article" name="Comp. Biochem. Physiol. Part D Genomics Proteomics">
        <title>The first two complete mitogenomes of the order Apodida from deep-sea chemoautotrophic environments: New insights into the gene rearrangement, origin and evolution of the deep-sea sea cucumbers.</title>
        <authorList>
            <person name="Sun S."/>
            <person name="Sha Z."/>
            <person name="Xiao N."/>
        </authorList>
    </citation>
    <scope>NUCLEOTIDE SEQUENCE</scope>
</reference>
<dbReference type="Gene3D" id="1.10.287.3510">
    <property type="match status" value="1"/>
</dbReference>